<dbReference type="PIRSF" id="PIRSF000538">
    <property type="entry name" value="GlpK"/>
    <property type="match status" value="1"/>
</dbReference>
<protein>
    <submittedName>
        <fullName evidence="10">Rhamnulokinase</fullName>
        <ecNumber evidence="10">2.7.1.5</ecNumber>
    </submittedName>
</protein>
<evidence type="ECO:0000259" key="8">
    <source>
        <dbReference type="Pfam" id="PF00370"/>
    </source>
</evidence>
<feature type="domain" description="Carbohydrate kinase FGGY N-terminal" evidence="8">
    <location>
        <begin position="5"/>
        <end position="246"/>
    </location>
</feature>
<evidence type="ECO:0000256" key="1">
    <source>
        <dbReference type="ARBA" id="ARBA00009156"/>
    </source>
</evidence>
<dbReference type="SUPFAM" id="SSF53067">
    <property type="entry name" value="Actin-like ATPase domain"/>
    <property type="match status" value="2"/>
</dbReference>
<evidence type="ECO:0000256" key="3">
    <source>
        <dbReference type="ARBA" id="ARBA00022741"/>
    </source>
</evidence>
<keyword evidence="4" id="KW-0418">Kinase</keyword>
<dbReference type="CDD" id="cd07771">
    <property type="entry name" value="ASKHA_NBD_FGGY_RhaB-like"/>
    <property type="match status" value="1"/>
</dbReference>
<dbReference type="GO" id="GO:0005524">
    <property type="term" value="F:ATP binding"/>
    <property type="evidence" value="ECO:0007669"/>
    <property type="project" value="UniProtKB-KW"/>
</dbReference>
<dbReference type="GO" id="GO:0019301">
    <property type="term" value="P:rhamnose catabolic process"/>
    <property type="evidence" value="ECO:0007669"/>
    <property type="project" value="InterPro"/>
</dbReference>
<dbReference type="GO" id="GO:0004370">
    <property type="term" value="F:glycerol kinase activity"/>
    <property type="evidence" value="ECO:0007669"/>
    <property type="project" value="TreeGrafter"/>
</dbReference>
<accession>F0SG05</accession>
<dbReference type="GO" id="GO:0006071">
    <property type="term" value="P:glycerol metabolic process"/>
    <property type="evidence" value="ECO:0007669"/>
    <property type="project" value="TreeGrafter"/>
</dbReference>
<dbReference type="EMBL" id="CP002546">
    <property type="protein sequence ID" value="ADY58294.1"/>
    <property type="molecule type" value="Genomic_DNA"/>
</dbReference>
<dbReference type="OrthoDB" id="9761504at2"/>
<evidence type="ECO:0000256" key="4">
    <source>
        <dbReference type="ARBA" id="ARBA00022777"/>
    </source>
</evidence>
<dbReference type="Pfam" id="PF02782">
    <property type="entry name" value="FGGY_C"/>
    <property type="match status" value="1"/>
</dbReference>
<dbReference type="InterPro" id="IPR018484">
    <property type="entry name" value="FGGY_N"/>
</dbReference>
<dbReference type="HOGENOM" id="CLU_039395_0_1_0"/>
<evidence type="ECO:0000313" key="11">
    <source>
        <dbReference type="Proteomes" id="UP000006860"/>
    </source>
</evidence>
<dbReference type="AlphaFoldDB" id="F0SG05"/>
<keyword evidence="3" id="KW-0547">Nucleotide-binding</keyword>
<dbReference type="InterPro" id="IPR000577">
    <property type="entry name" value="Carb_kinase_FGGY"/>
</dbReference>
<evidence type="ECO:0000256" key="6">
    <source>
        <dbReference type="ARBA" id="ARBA00023157"/>
    </source>
</evidence>
<keyword evidence="5" id="KW-0067">ATP-binding</keyword>
<dbReference type="eggNOG" id="COG1070">
    <property type="taxonomic scope" value="Bacteria"/>
</dbReference>
<evidence type="ECO:0000256" key="7">
    <source>
        <dbReference type="ARBA" id="ARBA00023308"/>
    </source>
</evidence>
<dbReference type="InterPro" id="IPR018485">
    <property type="entry name" value="FGGY_C"/>
</dbReference>
<dbReference type="Gene3D" id="3.30.420.40">
    <property type="match status" value="2"/>
</dbReference>
<name>F0SG05_RUBBR</name>
<dbReference type="GO" id="GO:0008993">
    <property type="term" value="F:rhamnulokinase activity"/>
    <property type="evidence" value="ECO:0007669"/>
    <property type="project" value="UniProtKB-EC"/>
</dbReference>
<dbReference type="EC" id="2.7.1.5" evidence="10"/>
<proteinExistence type="inferred from homology"/>
<feature type="domain" description="Carbohydrate kinase FGGY C-terminal" evidence="9">
    <location>
        <begin position="260"/>
        <end position="451"/>
    </location>
</feature>
<dbReference type="InterPro" id="IPR013449">
    <property type="entry name" value="Rhamnulokinase"/>
</dbReference>
<keyword evidence="11" id="KW-1185">Reference proteome</keyword>
<sequence>MSRQVYLGVDLGAESGRVMAGLLEGGRLNLDELHRFANGPVNVAGSLRWNLVGLWQEILKGLKIAADRYGDEIVSVGVDTWGVDYVLLSKTDEMLGVPFNYRDPRTEGLMEAAFNRVSREEIFRQSGLQFMEINSLYQLLAMQRDHPEELALADRLLMIPDYFHWLLCGSRVVEFTNATTSQCFDPVKKDWAEDMLRKFDLPTDIFPQTVPPGTQLGTLREDVMKQTGLTKIPVVAPPTHDTAAAVAAVPTELTGSARWAYISSGTWSLIGVEVNDAILTPEALAMNVTNEGGVDGTYRLLKNVMGLWLVQGCKRAFESRGKNFDYSELTYAAEQAEPFRSIVDPNDHLFLHPDDMTDAIARWCQQTDQPIPSTEGEFVRCALESLALKYRHVLRGIEKLTGEKVEAIHIVGGGSNSDLLNQFTADACGVQVITGPVEATVMGNLLIQARTAGQIESLSDLRGVVRNSTESRHFDPSDQDAWNAAYARFLKLAGLPAE</sequence>
<keyword evidence="7" id="KW-0684">Rhamnose metabolism</keyword>
<dbReference type="Proteomes" id="UP000006860">
    <property type="component" value="Chromosome"/>
</dbReference>
<dbReference type="PANTHER" id="PTHR10196:SF93">
    <property type="entry name" value="L-RHAMNULOKINASE"/>
    <property type="match status" value="1"/>
</dbReference>
<dbReference type="Pfam" id="PF00370">
    <property type="entry name" value="FGGY_N"/>
    <property type="match status" value="1"/>
</dbReference>
<comment type="similarity">
    <text evidence="1">Belongs to the FGGY kinase family.</text>
</comment>
<evidence type="ECO:0000256" key="5">
    <source>
        <dbReference type="ARBA" id="ARBA00022840"/>
    </source>
</evidence>
<evidence type="ECO:0000256" key="2">
    <source>
        <dbReference type="ARBA" id="ARBA00022679"/>
    </source>
</evidence>
<dbReference type="KEGG" id="pbs:Plabr_0667"/>
<keyword evidence="2 10" id="KW-0808">Transferase</keyword>
<evidence type="ECO:0000259" key="9">
    <source>
        <dbReference type="Pfam" id="PF02782"/>
    </source>
</evidence>
<keyword evidence="6" id="KW-1015">Disulfide bond</keyword>
<dbReference type="InterPro" id="IPR043129">
    <property type="entry name" value="ATPase_NBD"/>
</dbReference>
<dbReference type="RefSeq" id="WP_013627037.1">
    <property type="nucleotide sequence ID" value="NC_015174.1"/>
</dbReference>
<organism evidence="10 11">
    <name type="scientific">Rubinisphaera brasiliensis (strain ATCC 49424 / DSM 5305 / JCM 21570 / IAM 15109 / NBRC 103401 / IFAM 1448)</name>
    <name type="common">Planctomyces brasiliensis</name>
    <dbReference type="NCBI Taxonomy" id="756272"/>
    <lineage>
        <taxon>Bacteria</taxon>
        <taxon>Pseudomonadati</taxon>
        <taxon>Planctomycetota</taxon>
        <taxon>Planctomycetia</taxon>
        <taxon>Planctomycetales</taxon>
        <taxon>Planctomycetaceae</taxon>
        <taxon>Rubinisphaera</taxon>
    </lineage>
</organism>
<reference evidence="11" key="1">
    <citation type="submission" date="2011-02" db="EMBL/GenBank/DDBJ databases">
        <title>The complete genome of Planctomyces brasiliensis DSM 5305.</title>
        <authorList>
            <person name="Lucas S."/>
            <person name="Copeland A."/>
            <person name="Lapidus A."/>
            <person name="Bruce D."/>
            <person name="Goodwin L."/>
            <person name="Pitluck S."/>
            <person name="Kyrpides N."/>
            <person name="Mavromatis K."/>
            <person name="Pagani I."/>
            <person name="Ivanova N."/>
            <person name="Ovchinnikova G."/>
            <person name="Lu M."/>
            <person name="Detter J.C."/>
            <person name="Han C."/>
            <person name="Land M."/>
            <person name="Hauser L."/>
            <person name="Markowitz V."/>
            <person name="Cheng J.-F."/>
            <person name="Hugenholtz P."/>
            <person name="Woyke T."/>
            <person name="Wu D."/>
            <person name="Tindall B."/>
            <person name="Pomrenke H.G."/>
            <person name="Brambilla E."/>
            <person name="Klenk H.-P."/>
            <person name="Eisen J.A."/>
        </authorList>
    </citation>
    <scope>NUCLEOTIDE SEQUENCE [LARGE SCALE GENOMIC DNA]</scope>
    <source>
        <strain evidence="11">ATCC 49424 / DSM 5305 / JCM 21570 / NBRC 103401 / IFAM 1448</strain>
    </source>
</reference>
<dbReference type="GO" id="GO:0005829">
    <property type="term" value="C:cytosol"/>
    <property type="evidence" value="ECO:0007669"/>
    <property type="project" value="TreeGrafter"/>
</dbReference>
<dbReference type="STRING" id="756272.Plabr_0667"/>
<dbReference type="PANTHER" id="PTHR10196">
    <property type="entry name" value="SUGAR KINASE"/>
    <property type="match status" value="1"/>
</dbReference>
<evidence type="ECO:0000313" key="10">
    <source>
        <dbReference type="EMBL" id="ADY58294.1"/>
    </source>
</evidence>
<gene>
    <name evidence="10" type="ordered locus">Plabr_0667</name>
</gene>